<reference evidence="2 3" key="1">
    <citation type="submission" date="2019-08" db="EMBL/GenBank/DDBJ databases">
        <title>Deep-cultivation of Planctomycetes and their phenomic and genomic characterization uncovers novel biology.</title>
        <authorList>
            <person name="Wiegand S."/>
            <person name="Jogler M."/>
            <person name="Boedeker C."/>
            <person name="Pinto D."/>
            <person name="Vollmers J."/>
            <person name="Rivas-Marin E."/>
            <person name="Kohn T."/>
            <person name="Peeters S.H."/>
            <person name="Heuer A."/>
            <person name="Rast P."/>
            <person name="Oberbeckmann S."/>
            <person name="Bunk B."/>
            <person name="Jeske O."/>
            <person name="Meyerdierks A."/>
            <person name="Storesund J.E."/>
            <person name="Kallscheuer N."/>
            <person name="Luecker S."/>
            <person name="Lage O.M."/>
            <person name="Pohl T."/>
            <person name="Merkel B.J."/>
            <person name="Hornburger P."/>
            <person name="Mueller R.-W."/>
            <person name="Bruemmer F."/>
            <person name="Labrenz M."/>
            <person name="Spormann A.M."/>
            <person name="Op Den Camp H."/>
            <person name="Overmann J."/>
            <person name="Amann R."/>
            <person name="Jetten M.S.M."/>
            <person name="Mascher T."/>
            <person name="Medema M.H."/>
            <person name="Devos D.P."/>
            <person name="Kaster A.-K."/>
            <person name="Ovreas L."/>
            <person name="Rohde M."/>
            <person name="Galperin M.Y."/>
            <person name="Jogler C."/>
        </authorList>
    </citation>
    <scope>NUCLEOTIDE SEQUENCE [LARGE SCALE GENOMIC DNA]</scope>
    <source>
        <strain evidence="2 3">LF1</strain>
    </source>
</reference>
<proteinExistence type="predicted"/>
<organism evidence="2 3">
    <name type="scientific">Rubripirellula obstinata</name>
    <dbReference type="NCBI Taxonomy" id="406547"/>
    <lineage>
        <taxon>Bacteria</taxon>
        <taxon>Pseudomonadati</taxon>
        <taxon>Planctomycetota</taxon>
        <taxon>Planctomycetia</taxon>
        <taxon>Pirellulales</taxon>
        <taxon>Pirellulaceae</taxon>
        <taxon>Rubripirellula</taxon>
    </lineage>
</organism>
<accession>A0A5B1CCZ6</accession>
<evidence type="ECO:0000313" key="3">
    <source>
        <dbReference type="Proteomes" id="UP000322699"/>
    </source>
</evidence>
<dbReference type="Proteomes" id="UP000322699">
    <property type="component" value="Unassembled WGS sequence"/>
</dbReference>
<keyword evidence="3" id="KW-1185">Reference proteome</keyword>
<keyword evidence="1" id="KW-0472">Membrane</keyword>
<dbReference type="EMBL" id="VRLW01000003">
    <property type="protein sequence ID" value="KAA1257263.1"/>
    <property type="molecule type" value="Genomic_DNA"/>
</dbReference>
<sequence>MTTRRLIAFTALTSFAIAITSTWFPVGLFAASFLPLAFVLLCLTSVRNHRFAFISLIVLSFIPVYLLSTGPLNAVLDARKLHGNTSPRLHRVLKVVYYPPTLIPWPRACRDVLYRYHGDWSEIGMRYRNTEPGVP</sequence>
<evidence type="ECO:0000313" key="2">
    <source>
        <dbReference type="EMBL" id="KAA1257263.1"/>
    </source>
</evidence>
<protein>
    <submittedName>
        <fullName evidence="2">Uncharacterized protein</fullName>
    </submittedName>
</protein>
<evidence type="ECO:0000256" key="1">
    <source>
        <dbReference type="SAM" id="Phobius"/>
    </source>
</evidence>
<keyword evidence="1" id="KW-0812">Transmembrane</keyword>
<comment type="caution">
    <text evidence="2">The sequence shown here is derived from an EMBL/GenBank/DDBJ whole genome shotgun (WGS) entry which is preliminary data.</text>
</comment>
<dbReference type="AlphaFoldDB" id="A0A5B1CCZ6"/>
<gene>
    <name evidence="2" type="ORF">LF1_54120</name>
</gene>
<feature type="transmembrane region" description="Helical" evidence="1">
    <location>
        <begin position="53"/>
        <end position="76"/>
    </location>
</feature>
<name>A0A5B1CCZ6_9BACT</name>
<keyword evidence="1" id="KW-1133">Transmembrane helix</keyword>